<dbReference type="RefSeq" id="WP_289505626.1">
    <property type="nucleotide sequence ID" value="NZ_CP116805.1"/>
</dbReference>
<sequence length="259" mass="28442">MSDTPVILHIGLHRCGSTSIQKALAKARAPLEAAGWRVMLRDELMTDRAWAHLRRLHRPAAPLLDKVRLARLVRAIDREERGVVVSYENLIGTMPGTLAARFYPDLDRFGASLAMLQAKAKRRIEVRLVTRAADAWWESVHMFRAIRGYQGSLADFLAPYPQPLPDPEKIAAKLTAAGVQHVAAIGLGTLMDEGGEGLARFLGLPVNPAITEALTPERANARMSPEALARWQALHAAGEVPADPAARDALLYRFRTGKL</sequence>
<protein>
    <submittedName>
        <fullName evidence="1">Uncharacterized protein</fullName>
    </submittedName>
</protein>
<evidence type="ECO:0000313" key="2">
    <source>
        <dbReference type="Proteomes" id="UP001217500"/>
    </source>
</evidence>
<dbReference type="AlphaFoldDB" id="A0AAF0BLR0"/>
<organism evidence="1 2">
    <name type="scientific">Gimibacter soli</name>
    <dbReference type="NCBI Taxonomy" id="3024400"/>
    <lineage>
        <taxon>Bacteria</taxon>
        <taxon>Pseudomonadati</taxon>
        <taxon>Pseudomonadota</taxon>
        <taxon>Alphaproteobacteria</taxon>
        <taxon>Kordiimonadales</taxon>
        <taxon>Temperatibacteraceae</taxon>
        <taxon>Gimibacter</taxon>
    </lineage>
</organism>
<reference evidence="1" key="1">
    <citation type="submission" date="2023-01" db="EMBL/GenBank/DDBJ databases">
        <title>The genome sequence of Kordiimonadaceae bacterium 6D33.</title>
        <authorList>
            <person name="Liu Y."/>
        </authorList>
    </citation>
    <scope>NUCLEOTIDE SEQUENCE</scope>
    <source>
        <strain evidence="1">6D33</strain>
    </source>
</reference>
<dbReference type="Proteomes" id="UP001217500">
    <property type="component" value="Chromosome"/>
</dbReference>
<name>A0AAF0BLR0_9PROT</name>
<proteinExistence type="predicted"/>
<dbReference type="KEGG" id="gso:PH603_08370"/>
<dbReference type="SUPFAM" id="SSF52540">
    <property type="entry name" value="P-loop containing nucleoside triphosphate hydrolases"/>
    <property type="match status" value="1"/>
</dbReference>
<gene>
    <name evidence="1" type="ORF">PH603_08370</name>
</gene>
<dbReference type="EMBL" id="CP116805">
    <property type="protein sequence ID" value="WCL55769.1"/>
    <property type="molecule type" value="Genomic_DNA"/>
</dbReference>
<keyword evidence="2" id="KW-1185">Reference proteome</keyword>
<dbReference type="InterPro" id="IPR027417">
    <property type="entry name" value="P-loop_NTPase"/>
</dbReference>
<evidence type="ECO:0000313" key="1">
    <source>
        <dbReference type="EMBL" id="WCL55769.1"/>
    </source>
</evidence>
<accession>A0AAF0BLR0</accession>